<dbReference type="Proteomes" id="UP000549971">
    <property type="component" value="Unassembled WGS sequence"/>
</dbReference>
<dbReference type="RefSeq" id="WP_184797894.1">
    <property type="nucleotide sequence ID" value="NZ_JACHMY010000001.1"/>
</dbReference>
<evidence type="ECO:0000313" key="2">
    <source>
        <dbReference type="Proteomes" id="UP000549971"/>
    </source>
</evidence>
<evidence type="ECO:0008006" key="3">
    <source>
        <dbReference type="Google" id="ProtNLM"/>
    </source>
</evidence>
<reference evidence="1 2" key="1">
    <citation type="submission" date="2020-08" db="EMBL/GenBank/DDBJ databases">
        <title>Sequencing the genomes of 1000 actinobacteria strains.</title>
        <authorList>
            <person name="Klenk H.-P."/>
        </authorList>
    </citation>
    <scope>NUCLEOTIDE SEQUENCE [LARGE SCALE GENOMIC DNA]</scope>
    <source>
        <strain evidence="1 2">DSM 28967</strain>
    </source>
</reference>
<proteinExistence type="predicted"/>
<dbReference type="AlphaFoldDB" id="A0A7W9MVC8"/>
<dbReference type="EMBL" id="JACHMY010000001">
    <property type="protein sequence ID" value="MBB5837689.1"/>
    <property type="molecule type" value="Genomic_DNA"/>
</dbReference>
<organism evidence="1 2">
    <name type="scientific">Kribbella italica</name>
    <dbReference type="NCBI Taxonomy" id="1540520"/>
    <lineage>
        <taxon>Bacteria</taxon>
        <taxon>Bacillati</taxon>
        <taxon>Actinomycetota</taxon>
        <taxon>Actinomycetes</taxon>
        <taxon>Propionibacteriales</taxon>
        <taxon>Kribbellaceae</taxon>
        <taxon>Kribbella</taxon>
    </lineage>
</organism>
<sequence>MNSTGKSVSLQSLAPLVGTWSISGPGQSGSVRYEWFENRSFLVQHIDIVSDGEPTRGIEYIGVDPDTATLRSHFFGTNGKILEYTYDLSDGTLTIWFGGPESPAKFVGEFDATRTVNTGAWQWPGGGYESTMTRVDGDAR</sequence>
<name>A0A7W9MVC8_9ACTN</name>
<gene>
    <name evidence="1" type="ORF">HDA39_004423</name>
</gene>
<accession>A0A7W9MVC8</accession>
<evidence type="ECO:0000313" key="1">
    <source>
        <dbReference type="EMBL" id="MBB5837689.1"/>
    </source>
</evidence>
<comment type="caution">
    <text evidence="1">The sequence shown here is derived from an EMBL/GenBank/DDBJ whole genome shotgun (WGS) entry which is preliminary data.</text>
</comment>
<protein>
    <recommendedName>
        <fullName evidence="3">DUF1579 domain-containing protein</fullName>
    </recommendedName>
</protein>
<keyword evidence="2" id="KW-1185">Reference proteome</keyword>